<keyword evidence="3" id="KW-1185">Reference proteome</keyword>
<dbReference type="EMBL" id="CP092620">
    <property type="protein sequence ID" value="UMM11894.1"/>
    <property type="molecule type" value="Genomic_DNA"/>
</dbReference>
<evidence type="ECO:0000313" key="3">
    <source>
        <dbReference type="Proteomes" id="UP000829354"/>
    </source>
</evidence>
<evidence type="ECO:0000313" key="2">
    <source>
        <dbReference type="EMBL" id="UMM11894.1"/>
    </source>
</evidence>
<sequence length="101" mass="12061">MPLDTDNMKPEKEKSSEEIAEEKRRKLYDKVHRRYYRYNKRCSCLESRLNLGRYGYNQRVSMPINLEVEMIRENILTVLKQNDPLLYKLLIDGPKGAPINE</sequence>
<feature type="region of interest" description="Disordered" evidence="1">
    <location>
        <begin position="1"/>
        <end position="22"/>
    </location>
</feature>
<name>A0AAE9E346_CAEBR</name>
<proteinExistence type="predicted"/>
<protein>
    <submittedName>
        <fullName evidence="2">Uncharacterized protein</fullName>
    </submittedName>
</protein>
<dbReference type="Proteomes" id="UP000829354">
    <property type="component" value="Chromosome I"/>
</dbReference>
<evidence type="ECO:0000256" key="1">
    <source>
        <dbReference type="SAM" id="MobiDB-lite"/>
    </source>
</evidence>
<accession>A0AAE9E346</accession>
<reference evidence="2 3" key="1">
    <citation type="submission" date="2022-04" db="EMBL/GenBank/DDBJ databases">
        <title>Chromosome-level reference genomes for two strains of Caenorhabditis briggsae: an improved platform for comparative genomics.</title>
        <authorList>
            <person name="Stevens L."/>
            <person name="Andersen E."/>
        </authorList>
    </citation>
    <scope>NUCLEOTIDE SEQUENCE [LARGE SCALE GENOMIC DNA]</scope>
    <source>
        <strain evidence="2">VX34</strain>
        <tissue evidence="2">Whole-organism</tissue>
    </source>
</reference>
<organism evidence="2 3">
    <name type="scientific">Caenorhabditis briggsae</name>
    <dbReference type="NCBI Taxonomy" id="6238"/>
    <lineage>
        <taxon>Eukaryota</taxon>
        <taxon>Metazoa</taxon>
        <taxon>Ecdysozoa</taxon>
        <taxon>Nematoda</taxon>
        <taxon>Chromadorea</taxon>
        <taxon>Rhabditida</taxon>
        <taxon>Rhabditina</taxon>
        <taxon>Rhabditomorpha</taxon>
        <taxon>Rhabditoidea</taxon>
        <taxon>Rhabditidae</taxon>
        <taxon>Peloderinae</taxon>
        <taxon>Caenorhabditis</taxon>
    </lineage>
</organism>
<dbReference type="AlphaFoldDB" id="A0AAE9E346"/>
<gene>
    <name evidence="2" type="ORF">L5515_000943</name>
</gene>